<keyword evidence="5" id="KW-1185">Reference proteome</keyword>
<gene>
    <name evidence="4" type="ORF">NRIC_10500</name>
</gene>
<dbReference type="PANTHER" id="PTHR34700:SF4">
    <property type="entry name" value="PHAGE-LIKE ELEMENT PBSX PROTEIN XKDP"/>
    <property type="match status" value="1"/>
</dbReference>
<dbReference type="InterPro" id="IPR018392">
    <property type="entry name" value="LysM"/>
</dbReference>
<feature type="signal peptide" evidence="2">
    <location>
        <begin position="1"/>
        <end position="28"/>
    </location>
</feature>
<dbReference type="Proteomes" id="UP000290567">
    <property type="component" value="Unassembled WGS sequence"/>
</dbReference>
<reference evidence="5" key="1">
    <citation type="submission" date="2019-02" db="EMBL/GenBank/DDBJ databases">
        <title>Draft genome sequence of Enterococcus sp. Gos25-1.</title>
        <authorList>
            <person name="Tanaka N."/>
            <person name="Shiwa Y."/>
            <person name="Fujita N."/>
        </authorList>
    </citation>
    <scope>NUCLEOTIDE SEQUENCE [LARGE SCALE GENOMIC DNA]</scope>
    <source>
        <strain evidence="5">Gos25-1</strain>
    </source>
</reference>
<protein>
    <submittedName>
        <fullName evidence="4">Peptidase M23</fullName>
    </submittedName>
</protein>
<accession>A0A4V0WPA3</accession>
<evidence type="ECO:0000256" key="1">
    <source>
        <dbReference type="SAM" id="MobiDB-lite"/>
    </source>
</evidence>
<keyword evidence="2" id="KW-0732">Signal</keyword>
<feature type="chain" id="PRO_5020929511" evidence="2">
    <location>
        <begin position="29"/>
        <end position="228"/>
    </location>
</feature>
<dbReference type="PANTHER" id="PTHR34700">
    <property type="entry name" value="POTASSIUM BINDING PROTEIN KBP"/>
    <property type="match status" value="1"/>
</dbReference>
<dbReference type="SUPFAM" id="SSF54106">
    <property type="entry name" value="LysM domain"/>
    <property type="match status" value="1"/>
</dbReference>
<dbReference type="AlphaFoldDB" id="A0A4V0WPA3"/>
<dbReference type="InterPro" id="IPR036779">
    <property type="entry name" value="LysM_dom_sf"/>
</dbReference>
<dbReference type="RefSeq" id="WP_146621634.1">
    <property type="nucleotide sequence ID" value="NZ_BJCC01000009.1"/>
</dbReference>
<dbReference type="InterPro" id="IPR052196">
    <property type="entry name" value="Bact_Kbp"/>
</dbReference>
<feature type="region of interest" description="Disordered" evidence="1">
    <location>
        <begin position="87"/>
        <end position="152"/>
    </location>
</feature>
<dbReference type="CDD" id="cd00118">
    <property type="entry name" value="LysM"/>
    <property type="match status" value="1"/>
</dbReference>
<sequence length="228" mass="24148">MKLGKTFLFSSLLAAGTGLAFGATDAHAAEKYTVEAGDTLSKISHKFVGDNSLIKVIAKDNNIEDIDKIYAGQELTIDKEGKVEAAPVQEAAPVEQVQPAPAAPVEEVAPKAAETAPVEQAAPVQEAAPVAEQPAQPVQQAPAAEQPAAPAYQAPVGSSAKEWIAQKESGGSYSATNGQYIGRYQLSAAYLNGDYSPENQERVADQYVSSRYGSWEAAQSFWLSNGWY</sequence>
<comment type="caution">
    <text evidence="4">The sequence shown here is derived from an EMBL/GenBank/DDBJ whole genome shotgun (WGS) entry which is preliminary data.</text>
</comment>
<name>A0A4V0WPA3_9ENTE</name>
<dbReference type="Gene3D" id="3.10.350.10">
    <property type="entry name" value="LysM domain"/>
    <property type="match status" value="1"/>
</dbReference>
<feature type="domain" description="LysM" evidence="3">
    <location>
        <begin position="30"/>
        <end position="77"/>
    </location>
</feature>
<dbReference type="OrthoDB" id="117366at2"/>
<evidence type="ECO:0000259" key="3">
    <source>
        <dbReference type="PROSITE" id="PS51782"/>
    </source>
</evidence>
<evidence type="ECO:0000313" key="4">
    <source>
        <dbReference type="EMBL" id="GCF93159.1"/>
    </source>
</evidence>
<organism evidence="4 5">
    <name type="scientific">Enterococcus florum</name>
    <dbReference type="NCBI Taxonomy" id="2480627"/>
    <lineage>
        <taxon>Bacteria</taxon>
        <taxon>Bacillati</taxon>
        <taxon>Bacillota</taxon>
        <taxon>Bacilli</taxon>
        <taxon>Lactobacillales</taxon>
        <taxon>Enterococcaceae</taxon>
        <taxon>Enterococcus</taxon>
    </lineage>
</organism>
<evidence type="ECO:0000313" key="5">
    <source>
        <dbReference type="Proteomes" id="UP000290567"/>
    </source>
</evidence>
<evidence type="ECO:0000256" key="2">
    <source>
        <dbReference type="SAM" id="SignalP"/>
    </source>
</evidence>
<dbReference type="PROSITE" id="PS51782">
    <property type="entry name" value="LYSM"/>
    <property type="match status" value="1"/>
</dbReference>
<dbReference type="SMART" id="SM00257">
    <property type="entry name" value="LysM"/>
    <property type="match status" value="1"/>
</dbReference>
<dbReference type="EMBL" id="BJCC01000009">
    <property type="protein sequence ID" value="GCF93159.1"/>
    <property type="molecule type" value="Genomic_DNA"/>
</dbReference>
<dbReference type="Pfam" id="PF01476">
    <property type="entry name" value="LysM"/>
    <property type="match status" value="1"/>
</dbReference>
<proteinExistence type="predicted"/>